<reference evidence="1 2" key="1">
    <citation type="submission" date="2018-12" db="EMBL/GenBank/DDBJ databases">
        <authorList>
            <consortium name="Pathogen Informatics"/>
        </authorList>
    </citation>
    <scope>NUCLEOTIDE SEQUENCE [LARGE SCALE GENOMIC DNA]</scope>
    <source>
        <strain evidence="1 2">NCTC6180</strain>
    </source>
</reference>
<accession>A0A7Z8ZVY4</accession>
<evidence type="ECO:0000313" key="2">
    <source>
        <dbReference type="Proteomes" id="UP000269903"/>
    </source>
</evidence>
<organism evidence="1 2">
    <name type="scientific">Streptococcus equi subsp. zooepidemicus</name>
    <dbReference type="NCBI Taxonomy" id="40041"/>
    <lineage>
        <taxon>Bacteria</taxon>
        <taxon>Bacillati</taxon>
        <taxon>Bacillota</taxon>
        <taxon>Bacilli</taxon>
        <taxon>Lactobacillales</taxon>
        <taxon>Streptococcaceae</taxon>
        <taxon>Streptococcus</taxon>
    </lineage>
</organism>
<dbReference type="EMBL" id="LR134317">
    <property type="protein sequence ID" value="VEF05746.1"/>
    <property type="molecule type" value="Genomic_DNA"/>
</dbReference>
<dbReference type="Proteomes" id="UP000269903">
    <property type="component" value="Chromosome"/>
</dbReference>
<dbReference type="AlphaFoldDB" id="A0A7Z8ZVY4"/>
<name>A0A7Z8ZVY4_STRSZ</name>
<evidence type="ECO:0000313" key="1">
    <source>
        <dbReference type="EMBL" id="VEF05746.1"/>
    </source>
</evidence>
<sequence>MAKPCPIGFALALKIKAVTPIKEAISAKGARSPKKKALRRIAEMEVNQSVHSVFVK</sequence>
<protein>
    <submittedName>
        <fullName evidence="1">Uncharacterized protein</fullName>
    </submittedName>
</protein>
<proteinExistence type="predicted"/>
<gene>
    <name evidence="1" type="ORF">NCTC6180_00488</name>
</gene>